<evidence type="ECO:0000313" key="7">
    <source>
        <dbReference type="Proteomes" id="UP000319257"/>
    </source>
</evidence>
<dbReference type="PANTHER" id="PTHR24321">
    <property type="entry name" value="DEHYDROGENASES, SHORT CHAIN"/>
    <property type="match status" value="1"/>
</dbReference>
<dbReference type="OrthoDB" id="1669814at2759"/>
<dbReference type="SMART" id="SM00822">
    <property type="entry name" value="PKS_KR"/>
    <property type="match status" value="1"/>
</dbReference>
<dbReference type="PANTHER" id="PTHR24321:SF8">
    <property type="entry name" value="ESTRADIOL 17-BETA-DEHYDROGENASE 8-RELATED"/>
    <property type="match status" value="1"/>
</dbReference>
<dbReference type="InterPro" id="IPR036291">
    <property type="entry name" value="NAD(P)-bd_dom_sf"/>
</dbReference>
<accession>A0A507B3N6</accession>
<keyword evidence="2" id="KW-0521">NADP</keyword>
<dbReference type="InterPro" id="IPR057326">
    <property type="entry name" value="KR_dom"/>
</dbReference>
<dbReference type="Gene3D" id="3.40.50.720">
    <property type="entry name" value="NAD(P)-binding Rossmann-like Domain"/>
    <property type="match status" value="1"/>
</dbReference>
<gene>
    <name evidence="6" type="ORF">E0L32_003424</name>
</gene>
<dbReference type="FunFam" id="3.40.50.720:FF:000084">
    <property type="entry name" value="Short-chain dehydrogenase reductase"/>
    <property type="match status" value="1"/>
</dbReference>
<dbReference type="SUPFAM" id="SSF51735">
    <property type="entry name" value="NAD(P)-binding Rossmann-fold domains"/>
    <property type="match status" value="1"/>
</dbReference>
<evidence type="ECO:0000256" key="4">
    <source>
        <dbReference type="ARBA" id="ARBA00023027"/>
    </source>
</evidence>
<evidence type="ECO:0000259" key="5">
    <source>
        <dbReference type="SMART" id="SM00822"/>
    </source>
</evidence>
<keyword evidence="3" id="KW-0560">Oxidoreductase</keyword>
<protein>
    <recommendedName>
        <fullName evidence="5">Ketoreductase domain-containing protein</fullName>
    </recommendedName>
</protein>
<evidence type="ECO:0000313" key="6">
    <source>
        <dbReference type="EMBL" id="TPX16862.1"/>
    </source>
</evidence>
<dbReference type="AlphaFoldDB" id="A0A507B3N6"/>
<dbReference type="PRINTS" id="PR00080">
    <property type="entry name" value="SDRFAMILY"/>
</dbReference>
<evidence type="ECO:0000256" key="3">
    <source>
        <dbReference type="ARBA" id="ARBA00023002"/>
    </source>
</evidence>
<dbReference type="RefSeq" id="XP_030998573.1">
    <property type="nucleotide sequence ID" value="XM_031137723.1"/>
</dbReference>
<dbReference type="InterPro" id="IPR020904">
    <property type="entry name" value="Sc_DH/Rdtase_CS"/>
</dbReference>
<reference evidence="6 7" key="1">
    <citation type="submission" date="2019-06" db="EMBL/GenBank/DDBJ databases">
        <title>Draft genome sequence of the filamentous fungus Phialemoniopsis curvata isolated from diesel fuel.</title>
        <authorList>
            <person name="Varaljay V.A."/>
            <person name="Lyon W.J."/>
            <person name="Crouch A.L."/>
            <person name="Drake C.E."/>
            <person name="Hollomon J.M."/>
            <person name="Nadeau L.J."/>
            <person name="Nunn H.S."/>
            <person name="Stevenson B.S."/>
            <person name="Bojanowski C.L."/>
            <person name="Crookes-Goodson W.J."/>
        </authorList>
    </citation>
    <scope>NUCLEOTIDE SEQUENCE [LARGE SCALE GENOMIC DNA]</scope>
    <source>
        <strain evidence="6 7">D216</strain>
    </source>
</reference>
<dbReference type="PRINTS" id="PR00081">
    <property type="entry name" value="GDHRDH"/>
</dbReference>
<dbReference type="Proteomes" id="UP000319257">
    <property type="component" value="Unassembled WGS sequence"/>
</dbReference>
<comment type="caution">
    <text evidence="6">The sequence shown here is derived from an EMBL/GenBank/DDBJ whole genome shotgun (WGS) entry which is preliminary data.</text>
</comment>
<organism evidence="6 7">
    <name type="scientific">Thyridium curvatum</name>
    <dbReference type="NCBI Taxonomy" id="1093900"/>
    <lineage>
        <taxon>Eukaryota</taxon>
        <taxon>Fungi</taxon>
        <taxon>Dikarya</taxon>
        <taxon>Ascomycota</taxon>
        <taxon>Pezizomycotina</taxon>
        <taxon>Sordariomycetes</taxon>
        <taxon>Sordariomycetidae</taxon>
        <taxon>Thyridiales</taxon>
        <taxon>Thyridiaceae</taxon>
        <taxon>Thyridium</taxon>
    </lineage>
</organism>
<dbReference type="STRING" id="1093900.A0A507B3N6"/>
<name>A0A507B3N6_9PEZI</name>
<dbReference type="GeneID" id="41970871"/>
<evidence type="ECO:0000256" key="2">
    <source>
        <dbReference type="ARBA" id="ARBA00022857"/>
    </source>
</evidence>
<keyword evidence="7" id="KW-1185">Reference proteome</keyword>
<dbReference type="GO" id="GO:0016491">
    <property type="term" value="F:oxidoreductase activity"/>
    <property type="evidence" value="ECO:0007669"/>
    <property type="project" value="UniProtKB-KW"/>
</dbReference>
<dbReference type="PROSITE" id="PS00061">
    <property type="entry name" value="ADH_SHORT"/>
    <property type="match status" value="1"/>
</dbReference>
<dbReference type="EMBL" id="SKBQ01000015">
    <property type="protein sequence ID" value="TPX16862.1"/>
    <property type="molecule type" value="Genomic_DNA"/>
</dbReference>
<dbReference type="Pfam" id="PF13561">
    <property type="entry name" value="adh_short_C2"/>
    <property type="match status" value="1"/>
</dbReference>
<comment type="similarity">
    <text evidence="1">Belongs to the short-chain dehydrogenases/reductases (SDR) family.</text>
</comment>
<proteinExistence type="inferred from homology"/>
<sequence>MSNQNFANKVVALTGGASGIGEATALFLASRGAKLSLADLQQEGLDRVKAEIERRHPGAEVMVFPLDVRNYEQVEGWTAATVERFGRLDGAANLAGVIPRSIGVKTLAEQDFEEWDFVMGVNATGVMHCLKAQMNAIADGGSIVNASSIAGATGRAKNGSYTASKHAVTGLTRTAAKEIGHRGVRVNAIQPGRIETPMSRAARAIGETPAGEEKHEQAALKRIGTAEECAHLIAYLLSDESTYISGTNIPIDGGWNC</sequence>
<feature type="domain" description="Ketoreductase" evidence="5">
    <location>
        <begin position="9"/>
        <end position="197"/>
    </location>
</feature>
<keyword evidence="4" id="KW-0520">NAD</keyword>
<dbReference type="InterPro" id="IPR002347">
    <property type="entry name" value="SDR_fam"/>
</dbReference>
<dbReference type="InParanoid" id="A0A507B3N6"/>
<dbReference type="CDD" id="cd05233">
    <property type="entry name" value="SDR_c"/>
    <property type="match status" value="1"/>
</dbReference>
<evidence type="ECO:0000256" key="1">
    <source>
        <dbReference type="ARBA" id="ARBA00006484"/>
    </source>
</evidence>